<keyword evidence="2" id="KW-0436">Ligase</keyword>
<feature type="domain" description="AMP-binding enzyme C-terminal" evidence="4">
    <location>
        <begin position="418"/>
        <end position="493"/>
    </location>
</feature>
<feature type="domain" description="AMP-dependent synthetase/ligase" evidence="3">
    <location>
        <begin position="15"/>
        <end position="367"/>
    </location>
</feature>
<dbReference type="InterPro" id="IPR025110">
    <property type="entry name" value="AMP-bd_C"/>
</dbReference>
<evidence type="ECO:0000259" key="3">
    <source>
        <dbReference type="Pfam" id="PF00501"/>
    </source>
</evidence>
<dbReference type="AlphaFoldDB" id="A0A6J7HEY9"/>
<dbReference type="Pfam" id="PF00501">
    <property type="entry name" value="AMP-binding"/>
    <property type="match status" value="1"/>
</dbReference>
<gene>
    <name evidence="5" type="ORF">UFOPK3564_01668</name>
</gene>
<organism evidence="5">
    <name type="scientific">freshwater metagenome</name>
    <dbReference type="NCBI Taxonomy" id="449393"/>
    <lineage>
        <taxon>unclassified sequences</taxon>
        <taxon>metagenomes</taxon>
        <taxon>ecological metagenomes</taxon>
    </lineage>
</organism>
<dbReference type="InterPro" id="IPR045851">
    <property type="entry name" value="AMP-bd_C_sf"/>
</dbReference>
<evidence type="ECO:0000259" key="4">
    <source>
        <dbReference type="Pfam" id="PF13193"/>
    </source>
</evidence>
<dbReference type="Gene3D" id="3.30.300.30">
    <property type="match status" value="1"/>
</dbReference>
<proteinExistence type="inferred from homology"/>
<dbReference type="PANTHER" id="PTHR43767">
    <property type="entry name" value="LONG-CHAIN-FATTY-ACID--COA LIGASE"/>
    <property type="match status" value="1"/>
</dbReference>
<evidence type="ECO:0000256" key="2">
    <source>
        <dbReference type="ARBA" id="ARBA00022598"/>
    </source>
</evidence>
<dbReference type="CDD" id="cd05936">
    <property type="entry name" value="FC-FACS_FadD_like"/>
    <property type="match status" value="1"/>
</dbReference>
<dbReference type="PANTHER" id="PTHR43767:SF12">
    <property type="entry name" value="AMP-DEPENDENT SYNTHETASE AND LIGASE"/>
    <property type="match status" value="1"/>
</dbReference>
<evidence type="ECO:0000256" key="1">
    <source>
        <dbReference type="ARBA" id="ARBA00006432"/>
    </source>
</evidence>
<dbReference type="InterPro" id="IPR020845">
    <property type="entry name" value="AMP-binding_CS"/>
</dbReference>
<dbReference type="FunFam" id="3.30.300.30:FF:000008">
    <property type="entry name" value="2,3-dihydroxybenzoate-AMP ligase"/>
    <property type="match status" value="1"/>
</dbReference>
<dbReference type="InterPro" id="IPR000873">
    <property type="entry name" value="AMP-dep_synth/lig_dom"/>
</dbReference>
<sequence>MADQSNANLATLLTTTAAKFPERIAIRLDDVAVPYAALEGGSQRVAGLLKDLGVQPGDRVGIMLPNTPHFPLAYFGALRLGAVVVPMNPLLSKREVAYYLDNSGAKLLLAWHGFAESAQGGAEQAEIDAQVLLIEPSEIQQKIGAATPIEEVAHKDGDDTAVVLYTSGTTGQPKGAELTHHSIGSNVQASIGLFHPTEETVFFGGLPFFHVFGQTCTLNVAVASGSEVTLLPRFDPTAALDIIQRDKVTIFMGVPTMHGAVLNHPKRADYDTSSLELFVSGGSALPVEVLRGIEKSFDTPILEGYGLSETSPVASFSRIELPKKAGSIGVAIEGVELRLVDDEGKVLGVDEVGELQVKGPNVMKGYWKNPEATAKAIDADGWFSTGDMAKRDEDDFYFIVDRKKDLIIRGGYNVYPREIEEVLYEHPAVSEAAVVGVKHAELGEEIAACVALKDGQSVTPEDLQEYVKGQVAAYKYPRHVWIVDELPKGPTGKILKREIDVPEKV</sequence>
<dbReference type="InterPro" id="IPR050237">
    <property type="entry name" value="ATP-dep_AMP-bd_enzyme"/>
</dbReference>
<reference evidence="5" key="1">
    <citation type="submission" date="2020-05" db="EMBL/GenBank/DDBJ databases">
        <authorList>
            <person name="Chiriac C."/>
            <person name="Salcher M."/>
            <person name="Ghai R."/>
            <person name="Kavagutti S V."/>
        </authorList>
    </citation>
    <scope>NUCLEOTIDE SEQUENCE</scope>
</reference>
<name>A0A6J7HEY9_9ZZZZ</name>
<evidence type="ECO:0000313" key="5">
    <source>
        <dbReference type="EMBL" id="CAB4917788.1"/>
    </source>
</evidence>
<dbReference type="SUPFAM" id="SSF56801">
    <property type="entry name" value="Acetyl-CoA synthetase-like"/>
    <property type="match status" value="1"/>
</dbReference>
<dbReference type="PROSITE" id="PS00455">
    <property type="entry name" value="AMP_BINDING"/>
    <property type="match status" value="1"/>
</dbReference>
<dbReference type="EMBL" id="CAFBMK010000090">
    <property type="protein sequence ID" value="CAB4917788.1"/>
    <property type="molecule type" value="Genomic_DNA"/>
</dbReference>
<dbReference type="Pfam" id="PF13193">
    <property type="entry name" value="AMP-binding_C"/>
    <property type="match status" value="1"/>
</dbReference>
<dbReference type="GO" id="GO:0016877">
    <property type="term" value="F:ligase activity, forming carbon-sulfur bonds"/>
    <property type="evidence" value="ECO:0007669"/>
    <property type="project" value="UniProtKB-ARBA"/>
</dbReference>
<accession>A0A6J7HEY9</accession>
<protein>
    <submittedName>
        <fullName evidence="5">Unannotated protein</fullName>
    </submittedName>
</protein>
<comment type="similarity">
    <text evidence="1">Belongs to the ATP-dependent AMP-binding enzyme family.</text>
</comment>
<dbReference type="Gene3D" id="3.40.50.12780">
    <property type="entry name" value="N-terminal domain of ligase-like"/>
    <property type="match status" value="1"/>
</dbReference>
<dbReference type="InterPro" id="IPR042099">
    <property type="entry name" value="ANL_N_sf"/>
</dbReference>